<reference evidence="5" key="1">
    <citation type="submission" date="2017-10" db="EMBL/GenBank/DDBJ databases">
        <title>Rapid genome shrinkage in a self-fertile nematode reveals novel sperm competition proteins.</title>
        <authorList>
            <person name="Yin D."/>
            <person name="Schwarz E.M."/>
            <person name="Thomas C.G."/>
            <person name="Felde R.L."/>
            <person name="Korf I.F."/>
            <person name="Cutter A.D."/>
            <person name="Schartner C.M."/>
            <person name="Ralston E.J."/>
            <person name="Meyer B.J."/>
            <person name="Haag E.S."/>
        </authorList>
    </citation>
    <scope>NUCLEOTIDE SEQUENCE [LARGE SCALE GENOMIC DNA]</scope>
    <source>
        <strain evidence="5">JU1422</strain>
    </source>
</reference>
<keyword evidence="3" id="KW-1133">Transmembrane helix</keyword>
<evidence type="ECO:0000256" key="2">
    <source>
        <dbReference type="SAM" id="MobiDB-lite"/>
    </source>
</evidence>
<protein>
    <submittedName>
        <fullName evidence="4">Uncharacterized protein</fullName>
    </submittedName>
</protein>
<keyword evidence="3" id="KW-0472">Membrane</keyword>
<evidence type="ECO:0000313" key="5">
    <source>
        <dbReference type="Proteomes" id="UP000230233"/>
    </source>
</evidence>
<organism evidence="4 5">
    <name type="scientific">Caenorhabditis nigoni</name>
    <dbReference type="NCBI Taxonomy" id="1611254"/>
    <lineage>
        <taxon>Eukaryota</taxon>
        <taxon>Metazoa</taxon>
        <taxon>Ecdysozoa</taxon>
        <taxon>Nematoda</taxon>
        <taxon>Chromadorea</taxon>
        <taxon>Rhabditida</taxon>
        <taxon>Rhabditina</taxon>
        <taxon>Rhabditomorpha</taxon>
        <taxon>Rhabditoidea</taxon>
        <taxon>Rhabditidae</taxon>
        <taxon>Peloderinae</taxon>
        <taxon>Caenorhabditis</taxon>
    </lineage>
</organism>
<dbReference type="EMBL" id="PDUG01000005">
    <property type="protein sequence ID" value="PIC25477.1"/>
    <property type="molecule type" value="Genomic_DNA"/>
</dbReference>
<evidence type="ECO:0000256" key="1">
    <source>
        <dbReference type="SAM" id="Coils"/>
    </source>
</evidence>
<sequence>MEENLIFGISAENLLKTSTICWTQNCTECAENCSKNSMLVKLTMETQTKEIDYLKTAKKPFEFSMGSLGQNKVSSEEFKEKELKQLLDDCQQKEKKVEFLEGKIKDIVKDKETAESANNCLIQEILRLQSTIKNLEGDLTEARHLNTELQLCNTKLNYASQATTKNNNFARKHNRSLQKRLMTQKSIVNQLFMKSEGKEREEENEGISRNLRNQVLDQMEEKALLVEAEAKRQHSESRKSTETSSKKTGSVTEKSYGLLSKLFCFFMIIIFVLGAITSWKASEYSYFWDILKNSTAKSVSIELVNLSRV</sequence>
<name>A0A2G5TDY2_9PELO</name>
<dbReference type="Proteomes" id="UP000230233">
    <property type="component" value="Chromosome V"/>
</dbReference>
<accession>A0A2G5TDY2</accession>
<evidence type="ECO:0000256" key="3">
    <source>
        <dbReference type="SAM" id="Phobius"/>
    </source>
</evidence>
<proteinExistence type="predicted"/>
<keyword evidence="1" id="KW-0175">Coiled coil</keyword>
<evidence type="ECO:0000313" key="4">
    <source>
        <dbReference type="EMBL" id="PIC25477.1"/>
    </source>
</evidence>
<dbReference type="AlphaFoldDB" id="A0A2G5TDY2"/>
<feature type="compositionally biased region" description="Basic and acidic residues" evidence="2">
    <location>
        <begin position="228"/>
        <end position="245"/>
    </location>
</feature>
<gene>
    <name evidence="4" type="primary">Cnig_chr_V.g18395</name>
    <name evidence="4" type="ORF">B9Z55_018395</name>
</gene>
<keyword evidence="5" id="KW-1185">Reference proteome</keyword>
<feature type="coiled-coil region" evidence="1">
    <location>
        <begin position="76"/>
        <end position="145"/>
    </location>
</feature>
<feature type="transmembrane region" description="Helical" evidence="3">
    <location>
        <begin position="256"/>
        <end position="279"/>
    </location>
</feature>
<keyword evidence="3" id="KW-0812">Transmembrane</keyword>
<comment type="caution">
    <text evidence="4">The sequence shown here is derived from an EMBL/GenBank/DDBJ whole genome shotgun (WGS) entry which is preliminary data.</text>
</comment>
<feature type="region of interest" description="Disordered" evidence="2">
    <location>
        <begin position="228"/>
        <end position="248"/>
    </location>
</feature>